<dbReference type="Proteomes" id="UP000477739">
    <property type="component" value="Unassembled WGS sequence"/>
</dbReference>
<name>A0A6L6ITI2_9ENTR</name>
<reference evidence="3 4" key="1">
    <citation type="submission" date="2019-11" db="EMBL/GenBank/DDBJ databases">
        <title>Escherichia alba sp. nov. isolated from the gut of plastic-eating superworms Zophobas atratus.</title>
        <authorList>
            <person name="Yang Y."/>
        </authorList>
    </citation>
    <scope>NUCLEOTIDE SEQUENCE [LARGE SCALE GENOMIC DNA]</scope>
    <source>
        <strain evidence="4">BIT-B35</strain>
    </source>
</reference>
<keyword evidence="2" id="KW-0808">Transferase</keyword>
<dbReference type="AlphaFoldDB" id="A0A6L6ITI2"/>
<evidence type="ECO:0000256" key="1">
    <source>
        <dbReference type="ARBA" id="ARBA00022603"/>
    </source>
</evidence>
<feature type="non-terminal residue" evidence="3">
    <location>
        <position position="53"/>
    </location>
</feature>
<keyword evidence="4" id="KW-1185">Reference proteome</keyword>
<dbReference type="GO" id="GO:0032259">
    <property type="term" value="P:methylation"/>
    <property type="evidence" value="ECO:0007669"/>
    <property type="project" value="UniProtKB-KW"/>
</dbReference>
<dbReference type="PROSITE" id="PS00092">
    <property type="entry name" value="N6_MTASE"/>
    <property type="match status" value="1"/>
</dbReference>
<gene>
    <name evidence="3" type="ORF">GJV78_21065</name>
</gene>
<dbReference type="Gene3D" id="3.40.50.150">
    <property type="entry name" value="Vaccinia Virus protein VP39"/>
    <property type="match status" value="1"/>
</dbReference>
<evidence type="ECO:0000313" key="4">
    <source>
        <dbReference type="Proteomes" id="UP000477739"/>
    </source>
</evidence>
<proteinExistence type="predicted"/>
<dbReference type="GO" id="GO:0003676">
    <property type="term" value="F:nucleic acid binding"/>
    <property type="evidence" value="ECO:0007669"/>
    <property type="project" value="InterPro"/>
</dbReference>
<accession>A0A6L6ITI2</accession>
<evidence type="ECO:0000256" key="2">
    <source>
        <dbReference type="ARBA" id="ARBA00022679"/>
    </source>
</evidence>
<keyword evidence="1 3" id="KW-0489">Methyltransferase</keyword>
<comment type="caution">
    <text evidence="3">The sequence shown here is derived from an EMBL/GenBank/DDBJ whole genome shotgun (WGS) entry which is preliminary data.</text>
</comment>
<sequence length="53" mass="5974">MSRFIQGNCVHIMSGFPDNAVDFILTDPPYLVGFRDRQGCTIAGDKTDEWLQP</sequence>
<dbReference type="SUPFAM" id="SSF53335">
    <property type="entry name" value="S-adenosyl-L-methionine-dependent methyltransferases"/>
    <property type="match status" value="1"/>
</dbReference>
<dbReference type="GO" id="GO:0008168">
    <property type="term" value="F:methyltransferase activity"/>
    <property type="evidence" value="ECO:0007669"/>
    <property type="project" value="UniProtKB-KW"/>
</dbReference>
<dbReference type="InterPro" id="IPR002052">
    <property type="entry name" value="DNA_methylase_N6_adenine_CS"/>
</dbReference>
<protein>
    <submittedName>
        <fullName evidence="3">DNA methylase</fullName>
    </submittedName>
</protein>
<organism evidence="3 4">
    <name type="scientific">Intestinirhabdus alba</name>
    <dbReference type="NCBI Taxonomy" id="2899544"/>
    <lineage>
        <taxon>Bacteria</taxon>
        <taxon>Pseudomonadati</taxon>
        <taxon>Pseudomonadota</taxon>
        <taxon>Gammaproteobacteria</taxon>
        <taxon>Enterobacterales</taxon>
        <taxon>Enterobacteriaceae</taxon>
        <taxon>Intestinirhabdus</taxon>
    </lineage>
</organism>
<dbReference type="InterPro" id="IPR029063">
    <property type="entry name" value="SAM-dependent_MTases_sf"/>
</dbReference>
<evidence type="ECO:0000313" key="3">
    <source>
        <dbReference type="EMBL" id="MTH48686.1"/>
    </source>
</evidence>
<dbReference type="EMBL" id="WMJZ01000050">
    <property type="protein sequence ID" value="MTH48686.1"/>
    <property type="molecule type" value="Genomic_DNA"/>
</dbReference>